<sequence>MGAVMTVDLTRGESARILDYCRKARLTTAQTAYVMATALWETNKTMLPVEEAYWLSDTWRRKNLRYYPWHGRGFVQLTWEANYRKAGHLLGCDLTRDPARAMQPDIAARILVRGMCEGWFTNQRLDQFITAARHDFIGARRVVNGTDRADEIAALARDYHAALQDAAPRRVSWISVLLSFFMKGKVA</sequence>
<dbReference type="SUPFAM" id="SSF53955">
    <property type="entry name" value="Lysozyme-like"/>
    <property type="match status" value="1"/>
</dbReference>
<organism evidence="1 2">
    <name type="scientific">Ketogulonicigenium robustum</name>
    <dbReference type="NCBI Taxonomy" id="92947"/>
    <lineage>
        <taxon>Bacteria</taxon>
        <taxon>Pseudomonadati</taxon>
        <taxon>Pseudomonadota</taxon>
        <taxon>Alphaproteobacteria</taxon>
        <taxon>Rhodobacterales</taxon>
        <taxon>Roseobacteraceae</taxon>
        <taxon>Ketogulonicigenium</taxon>
    </lineage>
</organism>
<keyword evidence="2" id="KW-1185">Reference proteome</keyword>
<dbReference type="Gene3D" id="1.10.530.10">
    <property type="match status" value="1"/>
</dbReference>
<accession>A0A1W6P185</accession>
<proteinExistence type="predicted"/>
<protein>
    <recommendedName>
        <fullName evidence="3">Carboxypeptidase</fullName>
    </recommendedName>
</protein>
<evidence type="ECO:0000313" key="2">
    <source>
        <dbReference type="Proteomes" id="UP000242447"/>
    </source>
</evidence>
<evidence type="ECO:0008006" key="3">
    <source>
        <dbReference type="Google" id="ProtNLM"/>
    </source>
</evidence>
<evidence type="ECO:0000313" key="1">
    <source>
        <dbReference type="EMBL" id="ARO15047.1"/>
    </source>
</evidence>
<dbReference type="AlphaFoldDB" id="A0A1W6P185"/>
<gene>
    <name evidence="1" type="ORF">BVG79_01703</name>
</gene>
<dbReference type="EMBL" id="CP019937">
    <property type="protein sequence ID" value="ARO15047.1"/>
    <property type="molecule type" value="Genomic_DNA"/>
</dbReference>
<reference evidence="1 2" key="1">
    <citation type="submission" date="2017-02" db="EMBL/GenBank/DDBJ databases">
        <title>Ketogulonicigenium robustum SPU B003 Genome sequencing and assembly.</title>
        <authorList>
            <person name="Li Y."/>
            <person name="Liu L."/>
            <person name="Wang C."/>
            <person name="Zhang M."/>
            <person name="Zhang T."/>
            <person name="Zhang Y."/>
        </authorList>
    </citation>
    <scope>NUCLEOTIDE SEQUENCE [LARGE SCALE GENOMIC DNA]</scope>
    <source>
        <strain evidence="1 2">SPU_B003</strain>
    </source>
</reference>
<name>A0A1W6P185_9RHOB</name>
<dbReference type="KEGG" id="kro:BVG79_01703"/>
<dbReference type="STRING" id="92947.BVG79_01703"/>
<dbReference type="InterPro" id="IPR023346">
    <property type="entry name" value="Lysozyme-like_dom_sf"/>
</dbReference>
<dbReference type="Proteomes" id="UP000242447">
    <property type="component" value="Chromosome"/>
</dbReference>